<protein>
    <recommendedName>
        <fullName evidence="3">Amidase domain-containing protein</fullName>
    </recommendedName>
</protein>
<evidence type="ECO:0000313" key="2">
    <source>
        <dbReference type="Proteomes" id="UP001218188"/>
    </source>
</evidence>
<keyword evidence="2" id="KW-1185">Reference proteome</keyword>
<organism evidence="1 2">
    <name type="scientific">Mycena alexandri</name>
    <dbReference type="NCBI Taxonomy" id="1745969"/>
    <lineage>
        <taxon>Eukaryota</taxon>
        <taxon>Fungi</taxon>
        <taxon>Dikarya</taxon>
        <taxon>Basidiomycota</taxon>
        <taxon>Agaricomycotina</taxon>
        <taxon>Agaricomycetes</taxon>
        <taxon>Agaricomycetidae</taxon>
        <taxon>Agaricales</taxon>
        <taxon>Marasmiineae</taxon>
        <taxon>Mycenaceae</taxon>
        <taxon>Mycena</taxon>
    </lineage>
</organism>
<proteinExistence type="predicted"/>
<dbReference type="PANTHER" id="PTHR42678:SF34">
    <property type="entry name" value="OS04G0183300 PROTEIN"/>
    <property type="match status" value="1"/>
</dbReference>
<comment type="caution">
    <text evidence="1">The sequence shown here is derived from an EMBL/GenBank/DDBJ whole genome shotgun (WGS) entry which is preliminary data.</text>
</comment>
<dbReference type="Proteomes" id="UP001218188">
    <property type="component" value="Unassembled WGS sequence"/>
</dbReference>
<accession>A0AAD6SJQ3</accession>
<evidence type="ECO:0008006" key="3">
    <source>
        <dbReference type="Google" id="ProtNLM"/>
    </source>
</evidence>
<gene>
    <name evidence="1" type="ORF">C8F04DRAFT_1267686</name>
</gene>
<reference evidence="1" key="1">
    <citation type="submission" date="2023-03" db="EMBL/GenBank/DDBJ databases">
        <title>Massive genome expansion in bonnet fungi (Mycena s.s.) driven by repeated elements and novel gene families across ecological guilds.</title>
        <authorList>
            <consortium name="Lawrence Berkeley National Laboratory"/>
            <person name="Harder C.B."/>
            <person name="Miyauchi S."/>
            <person name="Viragh M."/>
            <person name="Kuo A."/>
            <person name="Thoen E."/>
            <person name="Andreopoulos B."/>
            <person name="Lu D."/>
            <person name="Skrede I."/>
            <person name="Drula E."/>
            <person name="Henrissat B."/>
            <person name="Morin E."/>
            <person name="Kohler A."/>
            <person name="Barry K."/>
            <person name="LaButti K."/>
            <person name="Morin E."/>
            <person name="Salamov A."/>
            <person name="Lipzen A."/>
            <person name="Mereny Z."/>
            <person name="Hegedus B."/>
            <person name="Baldrian P."/>
            <person name="Stursova M."/>
            <person name="Weitz H."/>
            <person name="Taylor A."/>
            <person name="Grigoriev I.V."/>
            <person name="Nagy L.G."/>
            <person name="Martin F."/>
            <person name="Kauserud H."/>
        </authorList>
    </citation>
    <scope>NUCLEOTIDE SEQUENCE</scope>
    <source>
        <strain evidence="1">CBHHK200</strain>
    </source>
</reference>
<dbReference type="AlphaFoldDB" id="A0AAD6SJQ3"/>
<name>A0AAD6SJQ3_9AGAR</name>
<sequence>MDEWCLRLPRARRPLGDGFCSRGRKTPTTTITAFESTFGTWNMIVYRWWFALTLCFPSNVFGFGRGGRPPPLPDLYEVSVPGLQAGLDGGQFTSVDVKVRPPHSRPSGPVFTKALNRNTLKGKRIGAPQRGCLNDSITRNHPSAFEKALLTIEALGATVVDPAELPSAEELVTSKNDMIVLAVQLSAYFEALLKKPSGVRSLADSIKFNDDNPIIHYRFIASEATNGFDAAYFAALAADHDLGSTHGIDFVLKKFNLDALVLPAPGFASFSNVNFLKSRPPAVVGYPILTVPLGSFLDNVT</sequence>
<dbReference type="InterPro" id="IPR036928">
    <property type="entry name" value="AS_sf"/>
</dbReference>
<dbReference type="PANTHER" id="PTHR42678">
    <property type="entry name" value="AMIDASE"/>
    <property type="match status" value="1"/>
</dbReference>
<dbReference type="Gene3D" id="3.90.1300.10">
    <property type="entry name" value="Amidase signature (AS) domain"/>
    <property type="match status" value="1"/>
</dbReference>
<evidence type="ECO:0000313" key="1">
    <source>
        <dbReference type="EMBL" id="KAJ7026772.1"/>
    </source>
</evidence>
<dbReference type="EMBL" id="JARJCM010000133">
    <property type="protein sequence ID" value="KAJ7026772.1"/>
    <property type="molecule type" value="Genomic_DNA"/>
</dbReference>
<dbReference type="SUPFAM" id="SSF75304">
    <property type="entry name" value="Amidase signature (AS) enzymes"/>
    <property type="match status" value="1"/>
</dbReference>